<name>A0A420VTN9_9SPHI</name>
<keyword evidence="2" id="KW-1185">Reference proteome</keyword>
<comment type="caution">
    <text evidence="1">The sequence shown here is derived from an EMBL/GenBank/DDBJ whole genome shotgun (WGS) entry which is preliminary data.</text>
</comment>
<evidence type="ECO:0000313" key="1">
    <source>
        <dbReference type="EMBL" id="RKO69726.1"/>
    </source>
</evidence>
<organism evidence="1 2">
    <name type="scientific">Sphingobacterium puteale</name>
    <dbReference type="NCBI Taxonomy" id="2420510"/>
    <lineage>
        <taxon>Bacteria</taxon>
        <taxon>Pseudomonadati</taxon>
        <taxon>Bacteroidota</taxon>
        <taxon>Sphingobacteriia</taxon>
        <taxon>Sphingobacteriales</taxon>
        <taxon>Sphingobacteriaceae</taxon>
        <taxon>Sphingobacterium</taxon>
    </lineage>
</organism>
<accession>A0A420VTN9</accession>
<gene>
    <name evidence="1" type="ORF">D7322_20900</name>
</gene>
<proteinExistence type="predicted"/>
<dbReference type="Proteomes" id="UP000282423">
    <property type="component" value="Unassembled WGS sequence"/>
</dbReference>
<dbReference type="AlphaFoldDB" id="A0A420VTN9"/>
<sequence>MILIQAKRMQLLIRFIRFTDFHGNSDTLSDAGRCQLRYIARASEGKALFVVNRLNAQVGCINVGEYKQGELLVFQ</sequence>
<reference evidence="1 2" key="1">
    <citation type="submission" date="2018-10" db="EMBL/GenBank/DDBJ databases">
        <title>Sphingobacterium sp. M05W1-28.</title>
        <authorList>
            <person name="Cai H."/>
        </authorList>
    </citation>
    <scope>NUCLEOTIDE SEQUENCE [LARGE SCALE GENOMIC DNA]</scope>
    <source>
        <strain evidence="1 2">M05W1-28</strain>
    </source>
</reference>
<dbReference type="EMBL" id="RBWS01000017">
    <property type="protein sequence ID" value="RKO69726.1"/>
    <property type="molecule type" value="Genomic_DNA"/>
</dbReference>
<protein>
    <submittedName>
        <fullName evidence="1">Uncharacterized protein</fullName>
    </submittedName>
</protein>
<evidence type="ECO:0000313" key="2">
    <source>
        <dbReference type="Proteomes" id="UP000282423"/>
    </source>
</evidence>